<evidence type="ECO:0000313" key="1">
    <source>
        <dbReference type="EMBL" id="CAB4152155.1"/>
    </source>
</evidence>
<organism evidence="1">
    <name type="scientific">uncultured Caudovirales phage</name>
    <dbReference type="NCBI Taxonomy" id="2100421"/>
    <lineage>
        <taxon>Viruses</taxon>
        <taxon>Duplodnaviria</taxon>
        <taxon>Heunggongvirae</taxon>
        <taxon>Uroviricota</taxon>
        <taxon>Caudoviricetes</taxon>
        <taxon>Peduoviridae</taxon>
        <taxon>Maltschvirus</taxon>
        <taxon>Maltschvirus maltsch</taxon>
    </lineage>
</organism>
<dbReference type="EMBL" id="LR796561">
    <property type="protein sequence ID" value="CAB4152155.1"/>
    <property type="molecule type" value="Genomic_DNA"/>
</dbReference>
<reference evidence="1" key="1">
    <citation type="submission" date="2020-04" db="EMBL/GenBank/DDBJ databases">
        <authorList>
            <person name="Chiriac C."/>
            <person name="Salcher M."/>
            <person name="Ghai R."/>
            <person name="Kavagutti S V."/>
        </authorList>
    </citation>
    <scope>NUCLEOTIDE SEQUENCE</scope>
</reference>
<gene>
    <name evidence="1" type="ORF">UFOVP588_54</name>
</gene>
<proteinExistence type="predicted"/>
<accession>A0A6J5MY21</accession>
<name>A0A6J5MY21_9CAUD</name>
<sequence length="198" mass="19375">MSSVVISGDTSGAITVSAPVVAGTNTLTLQAGTGTNSMNTLATAVASTSGTSIDFTGIPAWVKRITVMFQGVSTTGISPTIIQLGYSGGFTGATYNSSGSSATSGVSSVTTTVGLYAISAPGGGGSGAAYAMNGMMTLANLTGNTWASMCIVGQNSVAHTNWSGGIGTAGGTLTQIRITTVGGTETFDAGSINILYEG</sequence>
<protein>
    <submittedName>
        <fullName evidence="1">Uncharacterized protein</fullName>
    </submittedName>
</protein>